<feature type="transmembrane region" description="Helical" evidence="1">
    <location>
        <begin position="195"/>
        <end position="222"/>
    </location>
</feature>
<feature type="transmembrane region" description="Helical" evidence="1">
    <location>
        <begin position="66"/>
        <end position="88"/>
    </location>
</feature>
<feature type="transmembrane region" description="Helical" evidence="1">
    <location>
        <begin position="100"/>
        <end position="117"/>
    </location>
</feature>
<evidence type="ECO:0000259" key="2">
    <source>
        <dbReference type="Pfam" id="PF00487"/>
    </source>
</evidence>
<dbReference type="AlphaFoldDB" id="A0A4Q9QFR5"/>
<gene>
    <name evidence="3" type="ORF">DNK06_23040</name>
</gene>
<comment type="caution">
    <text evidence="3">The sequence shown here is derived from an EMBL/GenBank/DDBJ whole genome shotgun (WGS) entry which is preliminary data.</text>
</comment>
<dbReference type="OrthoDB" id="1550403at2"/>
<reference evidence="3 4" key="1">
    <citation type="submission" date="2018-06" db="EMBL/GenBank/DDBJ databases">
        <title>Three novel Pseudomonas species isolated from symptomatic oak.</title>
        <authorList>
            <person name="Bueno-Gonzalez V."/>
            <person name="Brady C."/>
        </authorList>
    </citation>
    <scope>NUCLEOTIDE SEQUENCE [LARGE SCALE GENOMIC DNA]</scope>
    <source>
        <strain evidence="3 4">P9A</strain>
    </source>
</reference>
<dbReference type="EMBL" id="QJUI01000030">
    <property type="protein sequence ID" value="TBU72005.1"/>
    <property type="molecule type" value="Genomic_DNA"/>
</dbReference>
<dbReference type="Proteomes" id="UP000292302">
    <property type="component" value="Unassembled WGS sequence"/>
</dbReference>
<evidence type="ECO:0000313" key="4">
    <source>
        <dbReference type="Proteomes" id="UP000292302"/>
    </source>
</evidence>
<organism evidence="3 4">
    <name type="scientific">Phytopseudomonas daroniae</name>
    <dbReference type="NCBI Taxonomy" id="2487519"/>
    <lineage>
        <taxon>Bacteria</taxon>
        <taxon>Pseudomonadati</taxon>
        <taxon>Pseudomonadota</taxon>
        <taxon>Gammaproteobacteria</taxon>
        <taxon>Pseudomonadales</taxon>
        <taxon>Pseudomonadaceae</taxon>
        <taxon>Phytopseudomonas</taxon>
    </lineage>
</organism>
<keyword evidence="1" id="KW-0472">Membrane</keyword>
<protein>
    <recommendedName>
        <fullName evidence="2">Fatty acid desaturase domain-containing protein</fullName>
    </recommendedName>
</protein>
<accession>A0A4Q9QFR5</accession>
<keyword evidence="1" id="KW-0812">Transmembrane</keyword>
<dbReference type="Pfam" id="PF00487">
    <property type="entry name" value="FA_desaturase"/>
    <property type="match status" value="1"/>
</dbReference>
<dbReference type="InterPro" id="IPR005804">
    <property type="entry name" value="FA_desaturase_dom"/>
</dbReference>
<dbReference type="GO" id="GO:0006629">
    <property type="term" value="P:lipid metabolic process"/>
    <property type="evidence" value="ECO:0007669"/>
    <property type="project" value="InterPro"/>
</dbReference>
<keyword evidence="1" id="KW-1133">Transmembrane helix</keyword>
<feature type="transmembrane region" description="Helical" evidence="1">
    <location>
        <begin position="157"/>
        <end position="174"/>
    </location>
</feature>
<feature type="transmembrane region" description="Helical" evidence="1">
    <location>
        <begin position="281"/>
        <end position="302"/>
    </location>
</feature>
<feature type="transmembrane region" description="Helical" evidence="1">
    <location>
        <begin position="39"/>
        <end position="60"/>
    </location>
</feature>
<keyword evidence="4" id="KW-1185">Reference proteome</keyword>
<sequence length="374" mass="42267">MPRETMRVLPKYFQPFLSWLTAKPLAEDLGNVRKLTPMFHVAVSVGFISLGVMLLASGYIKANAVMWALGFILASGGIKQFQVMICHNCAHDMVFTNKKLNALVGNLISGFLMLKPFEVYKKEHLLHHSSKSLLTDKDDTLSYLQGTVGLKPSDSVFVMWAKLVTTALSPLAILRSSWGRVKSTATAPNKRIAALTLSCWSIASVIALFLGQFDVFIIAWVLPVFMGYHISSTFRLAAEHTWPSVEVLEKRGVEFICESTTGVFIGEALYIKEDAGLIKRVVWISLWLLKMLTVHLFVRIFIMVGDTPCHDFHHRRPRSTDWPNYITARERDMLDGSKPFPSNYVGYWGYGASVTRNFRNFQRARPYYEKATSV</sequence>
<name>A0A4Q9QFR5_9GAMM</name>
<evidence type="ECO:0000256" key="1">
    <source>
        <dbReference type="SAM" id="Phobius"/>
    </source>
</evidence>
<feature type="domain" description="Fatty acid desaturase" evidence="2">
    <location>
        <begin position="66"/>
        <end position="248"/>
    </location>
</feature>
<evidence type="ECO:0000313" key="3">
    <source>
        <dbReference type="EMBL" id="TBU72005.1"/>
    </source>
</evidence>
<proteinExistence type="predicted"/>